<proteinExistence type="predicted"/>
<keyword evidence="1" id="KW-0472">Membrane</keyword>
<reference evidence="2 3" key="1">
    <citation type="submission" date="2018-03" db="EMBL/GenBank/DDBJ databases">
        <title>Bacillus urumqiensis sp. nov., a moderately haloalkaliphilic bacterium isolated from a salt lake.</title>
        <authorList>
            <person name="Zhao B."/>
            <person name="Liao Z."/>
        </authorList>
    </citation>
    <scope>NUCLEOTIDE SEQUENCE [LARGE SCALE GENOMIC DNA]</scope>
    <source>
        <strain evidence="2 3">BZ-SZ-XJ18</strain>
    </source>
</reference>
<dbReference type="Proteomes" id="UP000243650">
    <property type="component" value="Unassembled WGS sequence"/>
</dbReference>
<organism evidence="2 3">
    <name type="scientific">Alkalicoccus urumqiensis</name>
    <name type="common">Bacillus urumqiensis</name>
    <dbReference type="NCBI Taxonomy" id="1548213"/>
    <lineage>
        <taxon>Bacteria</taxon>
        <taxon>Bacillati</taxon>
        <taxon>Bacillota</taxon>
        <taxon>Bacilli</taxon>
        <taxon>Bacillales</taxon>
        <taxon>Bacillaceae</taxon>
        <taxon>Alkalicoccus</taxon>
    </lineage>
</organism>
<evidence type="ECO:0000313" key="2">
    <source>
        <dbReference type="EMBL" id="PRO67223.1"/>
    </source>
</evidence>
<comment type="caution">
    <text evidence="2">The sequence shown here is derived from an EMBL/GenBank/DDBJ whole genome shotgun (WGS) entry which is preliminary data.</text>
</comment>
<keyword evidence="1" id="KW-1133">Transmembrane helix</keyword>
<evidence type="ECO:0000256" key="1">
    <source>
        <dbReference type="SAM" id="Phobius"/>
    </source>
</evidence>
<accession>A0A2P6MLS1</accession>
<evidence type="ECO:0008006" key="4">
    <source>
        <dbReference type="Google" id="ProtNLM"/>
    </source>
</evidence>
<evidence type="ECO:0000313" key="3">
    <source>
        <dbReference type="Proteomes" id="UP000243650"/>
    </source>
</evidence>
<name>A0A2P6MLS1_ALKUR</name>
<dbReference type="AlphaFoldDB" id="A0A2P6MLS1"/>
<sequence>MWILIPFLVGVIIVFVFHFPFYYHYLLIGSAFLALSFIDETERKAVKIGYKFFGSLFLVLGILYIIA</sequence>
<keyword evidence="1" id="KW-0812">Transmembrane</keyword>
<gene>
    <name evidence="2" type="ORF">C6I21_01285</name>
</gene>
<keyword evidence="3" id="KW-1185">Reference proteome</keyword>
<feature type="transmembrane region" description="Helical" evidence="1">
    <location>
        <begin position="7"/>
        <end position="28"/>
    </location>
</feature>
<protein>
    <recommendedName>
        <fullName evidence="4">DUF3953 domain-containing protein</fullName>
    </recommendedName>
</protein>
<feature type="transmembrane region" description="Helical" evidence="1">
    <location>
        <begin position="48"/>
        <end position="66"/>
    </location>
</feature>
<dbReference type="EMBL" id="PVNS01000001">
    <property type="protein sequence ID" value="PRO67223.1"/>
    <property type="molecule type" value="Genomic_DNA"/>
</dbReference>